<accession>A0ABV1Z053</accession>
<dbReference type="Proteomes" id="UP001433071">
    <property type="component" value="Unassembled WGS sequence"/>
</dbReference>
<keyword evidence="1" id="KW-0489">Methyltransferase</keyword>
<dbReference type="EMBL" id="JAMYQB010000011">
    <property type="protein sequence ID" value="MER9405385.1"/>
    <property type="molecule type" value="Genomic_DNA"/>
</dbReference>
<dbReference type="GO" id="GO:0032259">
    <property type="term" value="P:methylation"/>
    <property type="evidence" value="ECO:0007669"/>
    <property type="project" value="UniProtKB-KW"/>
</dbReference>
<dbReference type="RefSeq" id="WP_352558578.1">
    <property type="nucleotide sequence ID" value="NZ_JAMYQB010000011.1"/>
</dbReference>
<reference evidence="1 2" key="1">
    <citation type="journal article" date="2024" name="Proc. Natl. Acad. Sci. U.S.A.">
        <title>The evolutionary genomics of adaptation to stress in wild rhizobium bacteria.</title>
        <authorList>
            <person name="Kehlet-Delgado H."/>
            <person name="Montoya A.P."/>
            <person name="Jensen K.T."/>
            <person name="Wendlandt C.E."/>
            <person name="Dexheimer C."/>
            <person name="Roberts M."/>
            <person name="Torres Martinez L."/>
            <person name="Friesen M.L."/>
            <person name="Griffitts J.S."/>
            <person name="Porter S.S."/>
        </authorList>
    </citation>
    <scope>NUCLEOTIDE SEQUENCE [LARGE SCALE GENOMIC DNA]</scope>
    <source>
        <strain evidence="1 2">M0641</strain>
    </source>
</reference>
<dbReference type="GO" id="GO:0008168">
    <property type="term" value="F:methyltransferase activity"/>
    <property type="evidence" value="ECO:0007669"/>
    <property type="project" value="UniProtKB-KW"/>
</dbReference>
<dbReference type="SUPFAM" id="SSF53335">
    <property type="entry name" value="S-adenosyl-L-methionine-dependent methyltransferases"/>
    <property type="match status" value="1"/>
</dbReference>
<proteinExistence type="predicted"/>
<dbReference type="InterPro" id="IPR029063">
    <property type="entry name" value="SAM-dependent_MTases_sf"/>
</dbReference>
<organism evidence="1 2">
    <name type="scientific">Mesorhizobium caraganae</name>
    <dbReference type="NCBI Taxonomy" id="483206"/>
    <lineage>
        <taxon>Bacteria</taxon>
        <taxon>Pseudomonadati</taxon>
        <taxon>Pseudomonadota</taxon>
        <taxon>Alphaproteobacteria</taxon>
        <taxon>Hyphomicrobiales</taxon>
        <taxon>Phyllobacteriaceae</taxon>
        <taxon>Mesorhizobium</taxon>
    </lineage>
</organism>
<protein>
    <submittedName>
        <fullName evidence="1">Class I SAM-dependent methyltransferase</fullName>
    </submittedName>
</protein>
<evidence type="ECO:0000313" key="2">
    <source>
        <dbReference type="Proteomes" id="UP001433071"/>
    </source>
</evidence>
<evidence type="ECO:0000313" key="1">
    <source>
        <dbReference type="EMBL" id="MER9405385.1"/>
    </source>
</evidence>
<comment type="caution">
    <text evidence="1">The sequence shown here is derived from an EMBL/GenBank/DDBJ whole genome shotgun (WGS) entry which is preliminary data.</text>
</comment>
<name>A0ABV1Z053_9HYPH</name>
<sequence length="274" mass="29957">MTEPSVWKDRLERILGSLQGHNPTELINAIRDLGIAMGHDAGEGLLDAHPELFSYRPALTAAFGKMVQAQDTAEIGQMLDQDLDGPASFGRIAAGKTSIGVLSSKDAYNRLDEVFDHVDFDNCRRAVMVGCGGRPFTMFRIHDQTTVPEIIGLDIVPEAVETANRLAAKLGYMRMRAELCDGCDYDYGDAEVVYVASMVSPKAAVVSRIADTAPDTVQIVLWEPVSLGRLWAENAERTLDPRLEVIGRTSISRNMTRDVFVARRGGSSSTRQLG</sequence>
<dbReference type="Gene3D" id="3.40.50.150">
    <property type="entry name" value="Vaccinia Virus protein VP39"/>
    <property type="match status" value="1"/>
</dbReference>
<keyword evidence="1" id="KW-0808">Transferase</keyword>
<gene>
    <name evidence="1" type="ORF">NKI36_15205</name>
</gene>
<keyword evidence="2" id="KW-1185">Reference proteome</keyword>